<feature type="repeat" description="TPR" evidence="3">
    <location>
        <begin position="123"/>
        <end position="156"/>
    </location>
</feature>
<evidence type="ECO:0000256" key="3">
    <source>
        <dbReference type="PROSITE-ProRule" id="PRU00339"/>
    </source>
</evidence>
<dbReference type="Gene3D" id="1.25.40.10">
    <property type="entry name" value="Tetratricopeptide repeat domain"/>
    <property type="match status" value="1"/>
</dbReference>
<dbReference type="STRING" id="1798515.A3B35_03170"/>
<evidence type="ECO:0000313" key="5">
    <source>
        <dbReference type="EMBL" id="OGG77764.1"/>
    </source>
</evidence>
<keyword evidence="2 3" id="KW-0802">TPR repeat</keyword>
<dbReference type="Proteomes" id="UP000177215">
    <property type="component" value="Unassembled WGS sequence"/>
</dbReference>
<sequence>MQKRRKIISWAIVLMGPIILLAVKGDMPRLLEMVHVRYEDISFALLPSADKAFAFGEAHFDAETPATYDIDRAEHFFVEAVSLDPKLPYLYHELARISFLRGNNARALALINLQIAAQGDNTPNSYYVRGLIEGYMGNYADSSRDYERFLQFDPNNWAAINDYSWVLLKSNRPQDAADALARGLSLFPDNPWLLNSYATALYELGQFRGALEAAAHARNAALHISRADWLHAYPGNDPHIAEEGISTLQKSTEDNIHTIELALVSGKVQ</sequence>
<evidence type="ECO:0000256" key="1">
    <source>
        <dbReference type="ARBA" id="ARBA00022737"/>
    </source>
</evidence>
<feature type="transmembrane region" description="Helical" evidence="4">
    <location>
        <begin position="7"/>
        <end position="23"/>
    </location>
</feature>
<dbReference type="InterPro" id="IPR011990">
    <property type="entry name" value="TPR-like_helical_dom_sf"/>
</dbReference>
<keyword evidence="4" id="KW-0812">Transmembrane</keyword>
<keyword evidence="4" id="KW-1133">Transmembrane helix</keyword>
<organism evidence="5 6">
    <name type="scientific">Candidatus Kaiserbacteria bacterium RIFCSPLOWO2_01_FULL_54_24</name>
    <dbReference type="NCBI Taxonomy" id="1798515"/>
    <lineage>
        <taxon>Bacteria</taxon>
        <taxon>Candidatus Kaiseribacteriota</taxon>
    </lineage>
</organism>
<name>A0A1F6EVY5_9BACT</name>
<accession>A0A1F6EVY5</accession>
<dbReference type="Pfam" id="PF13429">
    <property type="entry name" value="TPR_15"/>
    <property type="match status" value="1"/>
</dbReference>
<dbReference type="PROSITE" id="PS50005">
    <property type="entry name" value="TPR"/>
    <property type="match status" value="1"/>
</dbReference>
<keyword evidence="1" id="KW-0677">Repeat</keyword>
<reference evidence="5 6" key="1">
    <citation type="journal article" date="2016" name="Nat. Commun.">
        <title>Thousands of microbial genomes shed light on interconnected biogeochemical processes in an aquifer system.</title>
        <authorList>
            <person name="Anantharaman K."/>
            <person name="Brown C.T."/>
            <person name="Hug L.A."/>
            <person name="Sharon I."/>
            <person name="Castelle C.J."/>
            <person name="Probst A.J."/>
            <person name="Thomas B.C."/>
            <person name="Singh A."/>
            <person name="Wilkins M.J."/>
            <person name="Karaoz U."/>
            <person name="Brodie E.L."/>
            <person name="Williams K.H."/>
            <person name="Hubbard S.S."/>
            <person name="Banfield J.F."/>
        </authorList>
    </citation>
    <scope>NUCLEOTIDE SEQUENCE [LARGE SCALE GENOMIC DNA]</scope>
</reference>
<protein>
    <submittedName>
        <fullName evidence="5">Uncharacterized protein</fullName>
    </submittedName>
</protein>
<dbReference type="EMBL" id="MFMC01000007">
    <property type="protein sequence ID" value="OGG77764.1"/>
    <property type="molecule type" value="Genomic_DNA"/>
</dbReference>
<keyword evidence="4" id="KW-0472">Membrane</keyword>
<evidence type="ECO:0000313" key="6">
    <source>
        <dbReference type="Proteomes" id="UP000177215"/>
    </source>
</evidence>
<dbReference type="SMART" id="SM00028">
    <property type="entry name" value="TPR"/>
    <property type="match status" value="3"/>
</dbReference>
<gene>
    <name evidence="5" type="ORF">A3B35_03170</name>
</gene>
<dbReference type="PANTHER" id="PTHR44943">
    <property type="entry name" value="CELLULOSE SYNTHASE OPERON PROTEIN C"/>
    <property type="match status" value="1"/>
</dbReference>
<dbReference type="InterPro" id="IPR019734">
    <property type="entry name" value="TPR_rpt"/>
</dbReference>
<evidence type="ECO:0000256" key="2">
    <source>
        <dbReference type="ARBA" id="ARBA00022803"/>
    </source>
</evidence>
<comment type="caution">
    <text evidence="5">The sequence shown here is derived from an EMBL/GenBank/DDBJ whole genome shotgun (WGS) entry which is preliminary data.</text>
</comment>
<dbReference type="SUPFAM" id="SSF48452">
    <property type="entry name" value="TPR-like"/>
    <property type="match status" value="1"/>
</dbReference>
<proteinExistence type="predicted"/>
<evidence type="ECO:0000256" key="4">
    <source>
        <dbReference type="SAM" id="Phobius"/>
    </source>
</evidence>
<dbReference type="PANTHER" id="PTHR44943:SF8">
    <property type="entry name" value="TPR REPEAT-CONTAINING PROTEIN MJ0263"/>
    <property type="match status" value="1"/>
</dbReference>
<dbReference type="AlphaFoldDB" id="A0A1F6EVY5"/>
<dbReference type="InterPro" id="IPR051685">
    <property type="entry name" value="Ycf3/AcsC/BcsC/TPR_MFPF"/>
</dbReference>